<keyword evidence="2" id="KW-1185">Reference proteome</keyword>
<dbReference type="GO" id="GO:0015996">
    <property type="term" value="P:chlorophyll catabolic process"/>
    <property type="evidence" value="ECO:0007669"/>
    <property type="project" value="TreeGrafter"/>
</dbReference>
<dbReference type="Proteomes" id="UP000245207">
    <property type="component" value="Unassembled WGS sequence"/>
</dbReference>
<protein>
    <submittedName>
        <fullName evidence="1">Putative chlorophyll(Ide) b reductase NYC1, chloroplastic</fullName>
    </submittedName>
</protein>
<sequence>MDAVEDMVIRYFSDLKGVGNMLLKMFNLRLMLRSFCDRSSFSEIYGDDDEHWSCFVNRFQYISWVGGIVIGTMIGSNMVLDEVSQAGPRNVVITGRGLGKALAREFLLSGDRVVIASRMLGQEKVKHTRSPSMCYDTKPNDEM</sequence>
<reference evidence="1 2" key="1">
    <citation type="journal article" date="2018" name="Mol. Plant">
        <title>The genome of Artemisia annua provides insight into the evolution of Asteraceae family and artemisinin biosynthesis.</title>
        <authorList>
            <person name="Shen Q."/>
            <person name="Zhang L."/>
            <person name="Liao Z."/>
            <person name="Wang S."/>
            <person name="Yan T."/>
            <person name="Shi P."/>
            <person name="Liu M."/>
            <person name="Fu X."/>
            <person name="Pan Q."/>
            <person name="Wang Y."/>
            <person name="Lv Z."/>
            <person name="Lu X."/>
            <person name="Zhang F."/>
            <person name="Jiang W."/>
            <person name="Ma Y."/>
            <person name="Chen M."/>
            <person name="Hao X."/>
            <person name="Li L."/>
            <person name="Tang Y."/>
            <person name="Lv G."/>
            <person name="Zhou Y."/>
            <person name="Sun X."/>
            <person name="Brodelius P.E."/>
            <person name="Rose J.K.C."/>
            <person name="Tang K."/>
        </authorList>
    </citation>
    <scope>NUCLEOTIDE SEQUENCE [LARGE SCALE GENOMIC DNA]</scope>
    <source>
        <strain evidence="2">cv. Huhao1</strain>
        <tissue evidence="1">Leaf</tissue>
    </source>
</reference>
<evidence type="ECO:0000313" key="1">
    <source>
        <dbReference type="EMBL" id="PWA66806.1"/>
    </source>
</evidence>
<accession>A0A2U1N015</accession>
<dbReference type="PANTHER" id="PTHR24314">
    <property type="entry name" value="NON-SPECIFIC LIPID TRANSFER PROTEIN-RELATED"/>
    <property type="match status" value="1"/>
</dbReference>
<organism evidence="1 2">
    <name type="scientific">Artemisia annua</name>
    <name type="common">Sweet wormwood</name>
    <dbReference type="NCBI Taxonomy" id="35608"/>
    <lineage>
        <taxon>Eukaryota</taxon>
        <taxon>Viridiplantae</taxon>
        <taxon>Streptophyta</taxon>
        <taxon>Embryophyta</taxon>
        <taxon>Tracheophyta</taxon>
        <taxon>Spermatophyta</taxon>
        <taxon>Magnoliopsida</taxon>
        <taxon>eudicotyledons</taxon>
        <taxon>Gunneridae</taxon>
        <taxon>Pentapetalae</taxon>
        <taxon>asterids</taxon>
        <taxon>campanulids</taxon>
        <taxon>Asterales</taxon>
        <taxon>Asteraceae</taxon>
        <taxon>Asteroideae</taxon>
        <taxon>Anthemideae</taxon>
        <taxon>Artemisiinae</taxon>
        <taxon>Artemisia</taxon>
    </lineage>
</organism>
<dbReference type="PANTHER" id="PTHR24314:SF21">
    <property type="entry name" value="CHLOROPHYLL(IDE) B REDUCTASE NYC1, CHLOROPLASTIC-RELATED"/>
    <property type="match status" value="1"/>
</dbReference>
<dbReference type="InterPro" id="IPR052625">
    <property type="entry name" value="Chl_b_Red"/>
</dbReference>
<comment type="caution">
    <text evidence="1">The sequence shown here is derived from an EMBL/GenBank/DDBJ whole genome shotgun (WGS) entry which is preliminary data.</text>
</comment>
<proteinExistence type="predicted"/>
<gene>
    <name evidence="1" type="ORF">CTI12_AA130640</name>
</gene>
<name>A0A2U1N015_ARTAN</name>
<dbReference type="EMBL" id="PKPP01003957">
    <property type="protein sequence ID" value="PWA66806.1"/>
    <property type="molecule type" value="Genomic_DNA"/>
</dbReference>
<evidence type="ECO:0000313" key="2">
    <source>
        <dbReference type="Proteomes" id="UP000245207"/>
    </source>
</evidence>
<dbReference type="STRING" id="35608.A0A2U1N015"/>
<dbReference type="GO" id="GO:0034256">
    <property type="term" value="F:chlorophyll(ide) b reductase activity"/>
    <property type="evidence" value="ECO:0007669"/>
    <property type="project" value="TreeGrafter"/>
</dbReference>
<dbReference type="OrthoDB" id="1937886at2759"/>
<dbReference type="AlphaFoldDB" id="A0A2U1N015"/>
<dbReference type="GO" id="GO:0010304">
    <property type="term" value="P:PSII associated light-harvesting complex II catabolic process"/>
    <property type="evidence" value="ECO:0007669"/>
    <property type="project" value="TreeGrafter"/>
</dbReference>